<dbReference type="EMBL" id="MTHB01000109">
    <property type="protein sequence ID" value="OXC77338.1"/>
    <property type="molecule type" value="Genomic_DNA"/>
</dbReference>
<evidence type="ECO:0000313" key="2">
    <source>
        <dbReference type="Proteomes" id="UP000214720"/>
    </source>
</evidence>
<comment type="caution">
    <text evidence="1">The sequence shown here is derived from an EMBL/GenBank/DDBJ whole genome shotgun (WGS) entry which is preliminary data.</text>
</comment>
<name>A0A226X392_CABSO</name>
<organism evidence="1 2">
    <name type="scientific">Caballeronia sordidicola</name>
    <name type="common">Burkholderia sordidicola</name>
    <dbReference type="NCBI Taxonomy" id="196367"/>
    <lineage>
        <taxon>Bacteria</taxon>
        <taxon>Pseudomonadati</taxon>
        <taxon>Pseudomonadota</taxon>
        <taxon>Betaproteobacteria</taxon>
        <taxon>Burkholderiales</taxon>
        <taxon>Burkholderiaceae</taxon>
        <taxon>Caballeronia</taxon>
    </lineage>
</organism>
<gene>
    <name evidence="1" type="ORF">BSU04_17540</name>
</gene>
<accession>A0A226X392</accession>
<evidence type="ECO:0000313" key="1">
    <source>
        <dbReference type="EMBL" id="OXC77338.1"/>
    </source>
</evidence>
<sequence>MDWARGQGGTDEVVDIDIRPADMLPTLSIRLLARKSENWSVTHGSLVQSRAHQVLVQRHTRYLQEQAQKMIGTGRRVAREIRRPVNNCRIRDRRGASKRISSHAA</sequence>
<dbReference type="AlphaFoldDB" id="A0A226X392"/>
<proteinExistence type="predicted"/>
<reference evidence="2" key="1">
    <citation type="submission" date="2017-01" db="EMBL/GenBank/DDBJ databases">
        <title>Genome Analysis of Deinococcus marmoris KOPRI26562.</title>
        <authorList>
            <person name="Kim J.H."/>
            <person name="Oh H.-M."/>
        </authorList>
    </citation>
    <scope>NUCLEOTIDE SEQUENCE [LARGE SCALE GENOMIC DNA]</scope>
    <source>
        <strain evidence="2">PAMC 26633</strain>
    </source>
</reference>
<protein>
    <submittedName>
        <fullName evidence="1">Uncharacterized protein</fullName>
    </submittedName>
</protein>
<dbReference type="Proteomes" id="UP000214720">
    <property type="component" value="Unassembled WGS sequence"/>
</dbReference>